<comment type="caution">
    <text evidence="2">The sequence shown here is derived from an EMBL/GenBank/DDBJ whole genome shotgun (WGS) entry which is preliminary data.</text>
</comment>
<sequence length="146" mass="15578">MQVTQIGAAFASTDPTAAGGWFADHLGFRVLVDLGWYVSTQHPDHEDLRVDFVRADHETWPAPASAATSAPTSAPVRGAMVALVVDDVDERHERMLAAGASILKPLVTEPWGQRRFQAAGPDGLVVELVQPVEPDPAWMSAQGLAG</sequence>
<evidence type="ECO:0000313" key="2">
    <source>
        <dbReference type="EMBL" id="MDN4171676.1"/>
    </source>
</evidence>
<gene>
    <name evidence="2" type="ORF">QWY28_01855</name>
</gene>
<keyword evidence="3" id="KW-1185">Reference proteome</keyword>
<dbReference type="SUPFAM" id="SSF54593">
    <property type="entry name" value="Glyoxalase/Bleomycin resistance protein/Dihydroxybiphenyl dioxygenase"/>
    <property type="match status" value="1"/>
</dbReference>
<reference evidence="2" key="1">
    <citation type="submission" date="2023-06" db="EMBL/GenBank/DDBJ databases">
        <title>Draft genome sequence of Nocardioides sp. SOB77.</title>
        <authorList>
            <person name="Zhang G."/>
        </authorList>
    </citation>
    <scope>NUCLEOTIDE SEQUENCE</scope>
    <source>
        <strain evidence="2">SOB77</strain>
    </source>
</reference>
<dbReference type="EMBL" id="JAUHJQ010000001">
    <property type="protein sequence ID" value="MDN4171676.1"/>
    <property type="molecule type" value="Genomic_DNA"/>
</dbReference>
<evidence type="ECO:0000313" key="3">
    <source>
        <dbReference type="Proteomes" id="UP001168620"/>
    </source>
</evidence>
<dbReference type="Proteomes" id="UP001168620">
    <property type="component" value="Unassembled WGS sequence"/>
</dbReference>
<organism evidence="2 3">
    <name type="scientific">Nocardioides oceani</name>
    <dbReference type="NCBI Taxonomy" id="3058369"/>
    <lineage>
        <taxon>Bacteria</taxon>
        <taxon>Bacillati</taxon>
        <taxon>Actinomycetota</taxon>
        <taxon>Actinomycetes</taxon>
        <taxon>Propionibacteriales</taxon>
        <taxon>Nocardioidaceae</taxon>
        <taxon>Nocardioides</taxon>
    </lineage>
</organism>
<name>A0ABT8FAG6_9ACTN</name>
<dbReference type="Pfam" id="PF00903">
    <property type="entry name" value="Glyoxalase"/>
    <property type="match status" value="1"/>
</dbReference>
<accession>A0ABT8FAG6</accession>
<dbReference type="RefSeq" id="WP_300950594.1">
    <property type="nucleotide sequence ID" value="NZ_JAUHJQ010000001.1"/>
</dbReference>
<dbReference type="InterPro" id="IPR029068">
    <property type="entry name" value="Glyas_Bleomycin-R_OHBP_Dase"/>
</dbReference>
<dbReference type="InterPro" id="IPR004360">
    <property type="entry name" value="Glyas_Fos-R_dOase_dom"/>
</dbReference>
<proteinExistence type="predicted"/>
<evidence type="ECO:0000259" key="1">
    <source>
        <dbReference type="PROSITE" id="PS51819"/>
    </source>
</evidence>
<dbReference type="PROSITE" id="PS51819">
    <property type="entry name" value="VOC"/>
    <property type="match status" value="1"/>
</dbReference>
<protein>
    <submittedName>
        <fullName evidence="2">VOC family protein</fullName>
    </submittedName>
</protein>
<dbReference type="Gene3D" id="3.10.180.10">
    <property type="entry name" value="2,3-Dihydroxybiphenyl 1,2-Dioxygenase, domain 1"/>
    <property type="match status" value="1"/>
</dbReference>
<dbReference type="InterPro" id="IPR037523">
    <property type="entry name" value="VOC_core"/>
</dbReference>
<feature type="domain" description="VOC" evidence="1">
    <location>
        <begin position="2"/>
        <end position="131"/>
    </location>
</feature>